<feature type="region of interest" description="Disordered" evidence="1">
    <location>
        <begin position="2480"/>
        <end position="2503"/>
    </location>
</feature>
<evidence type="ECO:0000313" key="4">
    <source>
        <dbReference type="Proteomes" id="UP000639859"/>
    </source>
</evidence>
<reference evidence="3 4" key="1">
    <citation type="submission" date="2020-11" db="EMBL/GenBank/DDBJ databases">
        <title>genome sequence of strain KACC 18849.</title>
        <authorList>
            <person name="Gao J."/>
            <person name="Zhang X."/>
        </authorList>
    </citation>
    <scope>NUCLEOTIDE SEQUENCE [LARGE SCALE GENOMIC DNA]</scope>
    <source>
        <strain evidence="3 4">KACC 18849</strain>
    </source>
</reference>
<accession>A0ABS0SW19</accession>
<name>A0ABS0SW19_9CAUL</name>
<dbReference type="InterPro" id="IPR036709">
    <property type="entry name" value="Autotransporte_beta_dom_sf"/>
</dbReference>
<organism evidence="3 4">
    <name type="scientific">Caulobacter hibisci</name>
    <dbReference type="NCBI Taxonomy" id="2035993"/>
    <lineage>
        <taxon>Bacteria</taxon>
        <taxon>Pseudomonadati</taxon>
        <taxon>Pseudomonadota</taxon>
        <taxon>Alphaproteobacteria</taxon>
        <taxon>Caulobacterales</taxon>
        <taxon>Caulobacteraceae</taxon>
        <taxon>Caulobacter</taxon>
    </lineage>
</organism>
<evidence type="ECO:0000313" key="3">
    <source>
        <dbReference type="EMBL" id="MBI1683798.1"/>
    </source>
</evidence>
<dbReference type="Proteomes" id="UP000639859">
    <property type="component" value="Unassembled WGS sequence"/>
</dbReference>
<dbReference type="SMART" id="SM00869">
    <property type="entry name" value="Autotransporter"/>
    <property type="match status" value="1"/>
</dbReference>
<dbReference type="InterPro" id="IPR005546">
    <property type="entry name" value="Autotransporte_beta"/>
</dbReference>
<comment type="caution">
    <text evidence="3">The sequence shown here is derived from an EMBL/GenBank/DDBJ whole genome shotgun (WGS) entry which is preliminary data.</text>
</comment>
<feature type="domain" description="Autotransporter" evidence="2">
    <location>
        <begin position="3792"/>
        <end position="4073"/>
    </location>
</feature>
<evidence type="ECO:0000256" key="1">
    <source>
        <dbReference type="SAM" id="MobiDB-lite"/>
    </source>
</evidence>
<sequence length="4073" mass="377958">MASGKALYAHIATLLVRLEASAGDGSLSRADRASLRIQIAEIADLLSPRNDSTALALVLAFRQLAARLDAQVASPVDEAPSVAEPLVSTPGPVSRRARKADKVRTAEGRRLTRDLRRVAAMVAAAATLSTAVMSPGPVRAAIPTYSVGGSITNPQTGATETVEAIVNGGVVRTKEGHLIVIATTVGDTFQAGDFGVTETVKADPSDPDPAPAANKTYKVSAVIPSSGPITSVKVKDTATNVEYTLNLVTSASDKAADSSGGLVAGGGLSYTPAVDDVRTLSYVKVGDSGKGGSAGGGVRICFGFLGCLTVGKNAGSGGNGQNGPDINETIDASKGPITSVSDGLPGIVASSYGGNGGKGGDGWGVNVPGASGGMAGKGGTVILHTDVEISTSGKEAQGIFAQSRAGTGGAGGKGYIASGGGAGGAAAQAGAVYVYNSGDIYTKGEKSAGIQAQSLGGGAGGGGSSYGIVADPGAGSVGGDGGLVWVENSGSIGTEGVDAYGIFAQSVGGSGGASGSTGSLVSLGTANGGSGGNGGAVTVKAKQGSRIVTLGKGASGILAQSIGGGGGVGGSAAGLVALGSGGGSGGDGGVVWVENAGSIETGADLARGIFAQSVGGGGGTGGDAGALAAIGGKGGAASDGKAVTVINTGDITTHGAKASGIQAQSVGGGGGDGGSSGGVFLTIGGDGKTGGDSGLVTVTHGGRIETTGNDSHGIFAQSVGGGGGSGGSATSVSLFAGVAIGGQGDSGGTGGDVTVNLTPTTVVQNGQTVTVNPLIKTGGDRARGIFAQSVGGGGGAGGFAAQTSVGYGVGASIALGGDGAAGGASGLVTIDGDVDIITSGESAEGIFAQSVGGGGGAGGFAMSFSFAAGETAAAAFAIGIGGTGGAGGDGGVVDIDSGGSIQTDGRFSTGLVAQSVGGGGGTGGFALTFAGAAAGAASASASVGIGGSGGKGGDGLLVDTSFDGSILTKQDDSGGALIQSVGGGGGGGGFAIAGALAASAGVGGALSAGVGGNGGDGGDGGQVTGYVGGPVTTYGDRSTAVTIQSLGGGGGSGGFSVAGSLAMGTGALAVGVGVGGSGGGGGDANTVKGTADGAILTDGVQSGGLLVQSVGGGGGSGGFTIAGGIGAGSTGAGAISVGVGGSGGGGGDAGNVTGKAGSSVVTLQDQSNGVTVQSIGGGGGSGGFSVSGAIGLGGTGSGAIAVGVGGSGGGGGHAKGVTAEAQSILTVGDQSTGFLAQSVGGGGGSGGFNISGALSAAGTGSGAIAVGVGGAGGLGGNAGDPLLGETVDATVNGSVDTWGDGSAGVVAQSIGGGGGSGGFNVSGAVALANTGAGAISVGVGGSGGGGGNASEVDALAHDITTRGDQSGGFLAQSVGGGGGSGGVNISGAVTLAGTGGGAVSVGVGGAGGTGGIGRRVGATVIGDVATDGVKSDAVVAQSIGGGGGSGGFNISGTLAASGTGSGAVSVGVGGAGGTGGASGAVSLDVIGEIIAAGYDSDAIVAQSLGGGGGDGGFNVSGSIALAGKGAGAVSVGVGGSGGGGSQSDKVTLNAASGAAAGTSGNIFLAITTKDSSRGVVAQSIGGGGGNGAFNVSGGISAASNISGVVSVGVGGSGGGGGAAGKVDATITGGVATYGDESEAILLQSVGGGGGTGGFNVSGGLSGSSSSGVTMVGVGGAGGGGGGGAVAGGVTATIVSDVSTQGDKSGAIVVQSIGGGGGSGGFNISGGLSLGKGGSSGAVAVGVGGAGGLGGAAGVVEASVTGEVSTDGDDAIGLLIQSVGGGGGSGGMNISGAVALSSEGTLGVSVGLGGSGGGGGTAESVTLVRKGDTYTSGANSDGIVVQSIGGGGGVGGINVSGTISGSTGGSALGVAVGIGGKGGTGQKAGAVNATIEGSVVARGDVVTTAVYDEGGVQVGVKREGGASGVIVQSVGGGGGDGGINVSGDIAVSSSAGKSRQATFGIGGFGGGGGDAGDVTVSISNGLSADRAQMVAAGDGETAVLIQSVGGGGGSGGINIAGGLAMNGSATVGIGGFGADGGMGGVVLADVDADLYANGDRSRGLSVQSIGGGGGSGGINIAAGIKGASTTKEPALAFGLGGFGGAGNISNDVTVVQTGQVLVEGVEAIGVLVQSIAGGGGDGGLNVAAAASNGSTNDRGYSMAIGIGGLGGTGADAGDVKLTSNGEIVVNGQVGTNAQGQTILESVQYTGGATGVLVQSIGGGGGSGGINVTAVAAKAGSPLGAGVGGTGGAGGDGGLVTVVRGDALDPDVYAGTVWTFGDDSDGLVAQSIGGGGGNAGINATLVYAKSGAKEEDASVPSVAAVFAVGGNGGSAGIGDTVKVINNGDIRTDGADSDGLVAQSIGGGGGNANFNVGLGKVEKTTAVGLAIGGDPTSGGTGGKVDVRQNGVIVTKGEDSDAIVAQSIGGGGGNTAMNSVFALGASNKVTVGIGQEGGSGGAGGEVIVDVSGLLSTTGDSSNGVFAQSIGGGGGKSGTRSIGAQTRTGGDKEERTYNASLSVGLKGGSGATGGKVTVTSDAAIVTTGDESRGVFAQSIGGGGGAGGMVATNIDTTSAAKLLLGGDGGTGAKGGEVTVTQSGLIVTGGDRSDGIFAQSVGGGGGSGGAAIIKSKTKVAKEDEGAVSATLAIGVGGSGGDAAWGGVVTVANSGTIVTAGDYSNGVLAQSIGGGGGVGGAVVTSSSDAGSDKTAAAINVGGSGGTGALGGAVTVTNEGYIWTQGDYASGVSANSIGGGGGNAGVITNTLTVDTKENTTFRATLNVGGLGGDGGKGGDVLVINRPVSGVANSGRIVTEGVDSYGVFAQSIGGGGGNGTSIRSISTVKSGDGSTVAALNVGGAGGTGNIGGAVTVENHGLIDTSGDGAHGVLAQSIGGGGGNGGVVLAALVSMAQDTTKPLISVGGAGGDGGDGGTVRVENIGSIVTRGANANGILAQSIGGGGGNAGVALSLVGDRKSLLVTGALNLLMGAVGGGTGGQGGKVTVIQSGDITVLGEGSQAVVGQSINGGGGTLKLDMSSLRGKIGIPYLDKTGKVTTDPRLAARAGAQGVKDMNAAAVEIITTGAVGVAGDNGVGAFNQAIGGGGGVMRIDLGFAGDEAAAETDDAPMHVDVALGGQDGVGNAGGTLTSTLVGDVLTNGNNTPGVLDQSVGGGGGRAIIDLGTPGGASVGAVELALSGSSGVDEIGGAVNRTQTGSIATTGQMAAGAILQSLGGGGGLGSLDLTGQGAATTKPAISLGSVGGSGLDGGIVKAGFIGEVATYGDYASGLVAQSVGAGGGITTLSGVVSSTLALGGTGGAKGAGGDILLSHDGAVATTGKSAHGVFLQSIGGGGGAVFGASGASGVTLSKANTGDGGDISFTQSGGLLTKGEGANGVVAQTLGGGGGWVDGVFAGSAGGAGSGGAITLNLSDAILALGKDASAIFAQSLGDVGLGKDGAGDIRVVLDGAVRGGSETGVGLKIDGGAKNLVTTSGLISAISGKAIDATDGDETVRNSGVVIGDIDLGFGTNSFANNAGATFVAYHTIDLRDATGVHGLSDDEVMVSAQGVSTAAAGSAATFTNSGDFQMGLSASRVPIDLLKGEAFGNLDAASDPATNPLYGARVINTVALDGHFEQTATGHLAFDVAYGPYASDRVNVTGDATVAGTGDVVLTWLENSKPVTLFATGGKATDAGLKITDTLAMDYRIETTPTAVQLAFTSHFDQGFLNRNGQALGKHMNSAISLGDSSGIGRLMALIGNLQTGQEAAYATIFRNLSPEPYLAPLRSQLATSNSFSQKLFSCAQPTRSLDGKCSWASIETASTKGKADAEVFGTKSEGGRLSGGFEQPLAGDWSLAAGVGFERLDSVLVDGMRARSSGQGFTAGAGVKRRSDTGAEMAFSLSGGWQWMETARSVDVFTSGRGEAEPESGYVRADGRFAYVIENGRLFVRPAVNVWATGLHQQRFSETGVEGLGVNGVSHTQVLAGINPEVTLGFVFKETQKSQGAVSLTLGVVANSTDRLEMPFRLAGANPASDPAKIGTVMDKTAYRVGADVHLIGDDKVAVRFNYTGEFGDRTQSQSAGLNLRVRF</sequence>
<gene>
    <name evidence="3" type="ORF">I4Q42_08965</name>
</gene>
<keyword evidence="4" id="KW-1185">Reference proteome</keyword>
<dbReference type="SUPFAM" id="SSF103515">
    <property type="entry name" value="Autotransporter"/>
    <property type="match status" value="1"/>
</dbReference>
<dbReference type="PROSITE" id="PS51208">
    <property type="entry name" value="AUTOTRANSPORTER"/>
    <property type="match status" value="1"/>
</dbReference>
<protein>
    <submittedName>
        <fullName evidence="3">Autotransporter outer membrane beta-barrel domain-containing protein</fullName>
    </submittedName>
</protein>
<dbReference type="RefSeq" id="WP_198575722.1">
    <property type="nucleotide sequence ID" value="NZ_JADWOX010000004.1"/>
</dbReference>
<evidence type="ECO:0000259" key="2">
    <source>
        <dbReference type="PROSITE" id="PS51208"/>
    </source>
</evidence>
<proteinExistence type="predicted"/>
<dbReference type="EMBL" id="JADWOX010000004">
    <property type="protein sequence ID" value="MBI1683798.1"/>
    <property type="molecule type" value="Genomic_DNA"/>
</dbReference>
<feature type="region of interest" description="Disordered" evidence="1">
    <location>
        <begin position="82"/>
        <end position="101"/>
    </location>
</feature>